<dbReference type="EMBL" id="JACCBT010000001">
    <property type="protein sequence ID" value="NYE13235.1"/>
    <property type="molecule type" value="Genomic_DNA"/>
</dbReference>
<evidence type="ECO:0000313" key="3">
    <source>
        <dbReference type="Proteomes" id="UP000591272"/>
    </source>
</evidence>
<accession>A0A7Y9GDL7</accession>
<keyword evidence="3" id="KW-1185">Reference proteome</keyword>
<dbReference type="AlphaFoldDB" id="A0A7Y9GDL7"/>
<proteinExistence type="predicted"/>
<dbReference type="RefSeq" id="WP_179834306.1">
    <property type="nucleotide sequence ID" value="NZ_BMRD01000025.1"/>
</dbReference>
<name>A0A7Y9GDL7_9ACTN</name>
<reference evidence="2 3" key="1">
    <citation type="submission" date="2020-07" db="EMBL/GenBank/DDBJ databases">
        <title>Sequencing the genomes of 1000 actinobacteria strains.</title>
        <authorList>
            <person name="Klenk H.-P."/>
        </authorList>
    </citation>
    <scope>NUCLEOTIDE SEQUENCE [LARGE SCALE GENOMIC DNA]</scope>
    <source>
        <strain evidence="2 3">DSM 43461</strain>
    </source>
</reference>
<feature type="region of interest" description="Disordered" evidence="1">
    <location>
        <begin position="57"/>
        <end position="83"/>
    </location>
</feature>
<evidence type="ECO:0000313" key="2">
    <source>
        <dbReference type="EMBL" id="NYE13235.1"/>
    </source>
</evidence>
<dbReference type="Proteomes" id="UP000591272">
    <property type="component" value="Unassembled WGS sequence"/>
</dbReference>
<comment type="caution">
    <text evidence="2">The sequence shown here is derived from an EMBL/GenBank/DDBJ whole genome shotgun (WGS) entry which is preliminary data.</text>
</comment>
<sequence>MKWQVERVEEGVFDVVNVGHDPAFKVLVEMWTTMELESGTARKVAEGEHVRVRLPRRAAGQAEPTTVPASMFEGFPDDPPELNPLLGAAREKIMADWERGKKLKDQAMARQAELEKLERESQVQVRVVWRSKLGTWNEHTEKTG</sequence>
<protein>
    <submittedName>
        <fullName evidence="2">Uncharacterized protein</fullName>
    </submittedName>
</protein>
<evidence type="ECO:0000256" key="1">
    <source>
        <dbReference type="SAM" id="MobiDB-lite"/>
    </source>
</evidence>
<organism evidence="2 3">
    <name type="scientific">Actinomadura citrea</name>
    <dbReference type="NCBI Taxonomy" id="46158"/>
    <lineage>
        <taxon>Bacteria</taxon>
        <taxon>Bacillati</taxon>
        <taxon>Actinomycetota</taxon>
        <taxon>Actinomycetes</taxon>
        <taxon>Streptosporangiales</taxon>
        <taxon>Thermomonosporaceae</taxon>
        <taxon>Actinomadura</taxon>
    </lineage>
</organism>
<gene>
    <name evidence="2" type="ORF">BJ999_003531</name>
</gene>